<dbReference type="AlphaFoldDB" id="A0A1D6MBS0"/>
<dbReference type="InParanoid" id="A0A1D6MBS0"/>
<dbReference type="PROSITE" id="PS00018">
    <property type="entry name" value="EF_HAND_1"/>
    <property type="match status" value="1"/>
</dbReference>
<gene>
    <name evidence="1" type="ORF">ZEAMMB73_Zm00001d038902</name>
</gene>
<protein>
    <submittedName>
        <fullName evidence="1">Uncharacterized protein</fullName>
    </submittedName>
</protein>
<dbReference type="IntAct" id="A0A1D6MBS0">
    <property type="interactions" value="2"/>
</dbReference>
<accession>A0A1D6MBS0</accession>
<evidence type="ECO:0000313" key="1">
    <source>
        <dbReference type="EMBL" id="AQK88204.1"/>
    </source>
</evidence>
<organism evidence="1">
    <name type="scientific">Zea mays</name>
    <name type="common">Maize</name>
    <dbReference type="NCBI Taxonomy" id="4577"/>
    <lineage>
        <taxon>Eukaryota</taxon>
        <taxon>Viridiplantae</taxon>
        <taxon>Streptophyta</taxon>
        <taxon>Embryophyta</taxon>
        <taxon>Tracheophyta</taxon>
        <taxon>Spermatophyta</taxon>
        <taxon>Magnoliopsida</taxon>
        <taxon>Liliopsida</taxon>
        <taxon>Poales</taxon>
        <taxon>Poaceae</taxon>
        <taxon>PACMAD clade</taxon>
        <taxon>Panicoideae</taxon>
        <taxon>Andropogonodae</taxon>
        <taxon>Andropogoneae</taxon>
        <taxon>Tripsacinae</taxon>
        <taxon>Zea</taxon>
    </lineage>
</organism>
<name>A0A1D6MBS0_MAIZE</name>
<sequence length="400" mass="44853">MALGPLGRFFFLWRSPFSVAWLAAVRDSVSCCWAVFFVPFPGPGIQYPDAFSGAAPEGAFSLDRNLDDVTPEEEPNPILKIGESSSQGKEFAKMSDPNLVPSKDMSDDEQKLDNLSDEKVDFDPNEDDLLSSQELEEFAKDMEEDPTDFQSKIGAMISIPPNDEMVIEGKNKKPLDLPANTAGGVRKSSRLEKNDEVKVADKAIYRAEAKDAFLNKDLACKLGVSLGPSDSDVIDNLELIKDLERSRKILAFQACKNKMTPNVEVPSPVDHINMDSSVHDDSDLNIDQDLLDVMVLRKADLFGPWIDSFHNPEKKLILFGCGAVVWSILRTRNDCCFNARLIDDPSNVIFSCCYWIDAWSIRQTKKGKRLVEQGSRRIRKITSDIYSKAHGWKPVDRRLQ</sequence>
<proteinExistence type="predicted"/>
<dbReference type="InterPro" id="IPR018247">
    <property type="entry name" value="EF_Hand_1_Ca_BS"/>
</dbReference>
<dbReference type="EMBL" id="CM000782">
    <property type="protein sequence ID" value="AQK88204.1"/>
    <property type="molecule type" value="Genomic_DNA"/>
</dbReference>
<reference evidence="1" key="1">
    <citation type="submission" date="2015-12" db="EMBL/GenBank/DDBJ databases">
        <title>Update maize B73 reference genome by single molecule sequencing technologies.</title>
        <authorList>
            <consortium name="Maize Genome Sequencing Project"/>
            <person name="Ware D."/>
        </authorList>
    </citation>
    <scope>NUCLEOTIDE SEQUENCE</scope>
    <source>
        <tissue evidence="1">Seedling</tissue>
    </source>
</reference>